<dbReference type="Pfam" id="PF01408">
    <property type="entry name" value="GFO_IDH_MocA"/>
    <property type="match status" value="1"/>
</dbReference>
<evidence type="ECO:0000313" key="4">
    <source>
        <dbReference type="Proteomes" id="UP000295573"/>
    </source>
</evidence>
<keyword evidence="4" id="KW-1185">Reference proteome</keyword>
<dbReference type="Pfam" id="PF22725">
    <property type="entry name" value="GFO_IDH_MocA_C3"/>
    <property type="match status" value="1"/>
</dbReference>
<dbReference type="SUPFAM" id="SSF51735">
    <property type="entry name" value="NAD(P)-binding Rossmann-fold domains"/>
    <property type="match status" value="1"/>
</dbReference>
<evidence type="ECO:0000313" key="3">
    <source>
        <dbReference type="EMBL" id="TCO51372.1"/>
    </source>
</evidence>
<dbReference type="Gene3D" id="3.40.50.720">
    <property type="entry name" value="NAD(P)-binding Rossmann-like Domain"/>
    <property type="match status" value="1"/>
</dbReference>
<feature type="domain" description="GFO/IDH/MocA-like oxidoreductase" evidence="2">
    <location>
        <begin position="129"/>
        <end position="253"/>
    </location>
</feature>
<evidence type="ECO:0000259" key="1">
    <source>
        <dbReference type="Pfam" id="PF01408"/>
    </source>
</evidence>
<dbReference type="PANTHER" id="PTHR43377">
    <property type="entry name" value="BILIVERDIN REDUCTASE A"/>
    <property type="match status" value="1"/>
</dbReference>
<dbReference type="OrthoDB" id="179913at2"/>
<dbReference type="GO" id="GO:0000166">
    <property type="term" value="F:nucleotide binding"/>
    <property type="evidence" value="ECO:0007669"/>
    <property type="project" value="InterPro"/>
</dbReference>
<dbReference type="AlphaFoldDB" id="A0A4R2J1R1"/>
<dbReference type="InterPro" id="IPR036291">
    <property type="entry name" value="NAD(P)-bd_dom_sf"/>
</dbReference>
<gene>
    <name evidence="3" type="ORF">EV646_101355</name>
</gene>
<dbReference type="InterPro" id="IPR000683">
    <property type="entry name" value="Gfo/Idh/MocA-like_OxRdtase_N"/>
</dbReference>
<comment type="caution">
    <text evidence="3">The sequence shown here is derived from an EMBL/GenBank/DDBJ whole genome shotgun (WGS) entry which is preliminary data.</text>
</comment>
<dbReference type="RefSeq" id="WP_132143182.1">
    <property type="nucleotide sequence ID" value="NZ_SLWR01000001.1"/>
</dbReference>
<accession>A0A4R2J1R1</accession>
<dbReference type="InterPro" id="IPR051450">
    <property type="entry name" value="Gfo/Idh/MocA_Oxidoreductases"/>
</dbReference>
<dbReference type="PANTHER" id="PTHR43377:SF1">
    <property type="entry name" value="BILIVERDIN REDUCTASE A"/>
    <property type="match status" value="1"/>
</dbReference>
<dbReference type="EMBL" id="SLWR01000001">
    <property type="protein sequence ID" value="TCO51372.1"/>
    <property type="molecule type" value="Genomic_DNA"/>
</dbReference>
<feature type="domain" description="Gfo/Idh/MocA-like oxidoreductase N-terminal" evidence="1">
    <location>
        <begin position="3"/>
        <end position="120"/>
    </location>
</feature>
<organism evidence="3 4">
    <name type="scientific">Kribbella antiqua</name>
    <dbReference type="NCBI Taxonomy" id="2512217"/>
    <lineage>
        <taxon>Bacteria</taxon>
        <taxon>Bacillati</taxon>
        <taxon>Actinomycetota</taxon>
        <taxon>Actinomycetes</taxon>
        <taxon>Propionibacteriales</taxon>
        <taxon>Kribbellaceae</taxon>
        <taxon>Kribbella</taxon>
    </lineage>
</organism>
<protein>
    <submittedName>
        <fullName evidence="3">Putative dehydrogenase</fullName>
    </submittedName>
</protein>
<evidence type="ECO:0000259" key="2">
    <source>
        <dbReference type="Pfam" id="PF22725"/>
    </source>
</evidence>
<proteinExistence type="predicted"/>
<dbReference type="Gene3D" id="3.30.360.10">
    <property type="entry name" value="Dihydrodipicolinate Reductase, domain 2"/>
    <property type="match status" value="1"/>
</dbReference>
<dbReference type="InterPro" id="IPR055170">
    <property type="entry name" value="GFO_IDH_MocA-like_dom"/>
</dbReference>
<dbReference type="Proteomes" id="UP000295573">
    <property type="component" value="Unassembled WGS sequence"/>
</dbReference>
<name>A0A4R2J1R1_9ACTN</name>
<sequence>MVTIGIVGAGLRGRLFAEALQGQPDVTVVGLAEPSAKVAEEARGATGLPLVASHPELLEAFDPDAVIVATPDFAHRQIAVDVAEAGKHLLIEKPVATNLDDALAIAAAVHRSGVRCLVGFENRWNPHVVQAKAAIASGSLGEPITASATLSNSFFVPTTMLSWAAQSSPAWFLMPHTLDLVLWLTGRKPVSVSAVGSRGVLAKRGIDTWDVVHALVTFDDGSTATFSSAWTLPDAGDGIVDFRFQVIGTEGSVTADLSHQGLTVVSDKYRSAWPVSGRIGRSQVGPAVWMVQDFAAGLVDGGELGPGIDHGVLVTEIICAIEDSINTGQTVDLSVPITQPTGRAR</sequence>
<reference evidence="3 4" key="1">
    <citation type="journal article" date="2015" name="Stand. Genomic Sci.">
        <title>Genomic Encyclopedia of Bacterial and Archaeal Type Strains, Phase III: the genomes of soil and plant-associated and newly described type strains.</title>
        <authorList>
            <person name="Whitman W.B."/>
            <person name="Woyke T."/>
            <person name="Klenk H.P."/>
            <person name="Zhou Y."/>
            <person name="Lilburn T.G."/>
            <person name="Beck B.J."/>
            <person name="De Vos P."/>
            <person name="Vandamme P."/>
            <person name="Eisen J.A."/>
            <person name="Garrity G."/>
            <person name="Hugenholtz P."/>
            <person name="Kyrpides N.C."/>
        </authorList>
    </citation>
    <scope>NUCLEOTIDE SEQUENCE [LARGE SCALE GENOMIC DNA]</scope>
    <source>
        <strain evidence="3 4">VKM Ac-2541</strain>
    </source>
</reference>
<dbReference type="SUPFAM" id="SSF55347">
    <property type="entry name" value="Glyceraldehyde-3-phosphate dehydrogenase-like, C-terminal domain"/>
    <property type="match status" value="1"/>
</dbReference>